<evidence type="ECO:0000313" key="9">
    <source>
        <dbReference type="Proteomes" id="UP000241206"/>
    </source>
</evidence>
<dbReference type="CDD" id="cd16429">
    <property type="entry name" value="VirB10"/>
    <property type="match status" value="1"/>
</dbReference>
<sequence>MTDRAGPDEARPAAAAPSSAEAFRLRGELPRVMRLSRKTLAILGAVAGLGIGGSLFYGLQTRSPPPPRNLYEVESRNKAAAVTGSPTDYSQVPQLGAPLPGDLGRPILSAQESGKAIPVPPMGQSDASQGNPRAAAAEQARQRMLQEREAARSSKLFLGTAAAEDRTEVAAASNAAPAMTDADLMPSGDARLSAQSAKRAFLRNEGNRQLVSLERLSAPVSPHVIQAGSIIPAALITGIQSDLPGPITAQVTQNVYDSLTGRILLIPQGSRLIGEYDSQVSAGQRRVLLAWDRLILPDGRSILLDRLPGADAAGMAGLSDRTDYHWGNMLKAALVSTMLGAGTELVADGEDELVRALRYGTQDTINQTGRQLVQREANVPPTLTIRPGFALRVLVTRDMAMEPIDEGATP</sequence>
<dbReference type="Proteomes" id="UP000241206">
    <property type="component" value="Unassembled WGS sequence"/>
</dbReference>
<feature type="region of interest" description="Disordered" evidence="6">
    <location>
        <begin position="114"/>
        <end position="151"/>
    </location>
</feature>
<evidence type="ECO:0000256" key="7">
    <source>
        <dbReference type="SAM" id="Phobius"/>
    </source>
</evidence>
<reference evidence="8 9" key="1">
    <citation type="submission" date="2017-11" db="EMBL/GenBank/DDBJ databases">
        <title>Sphingomonas oleivorans sp. nov., isolated from oil-contaminated soil.</title>
        <authorList>
            <person name="Wang L."/>
            <person name="Chen L."/>
        </authorList>
    </citation>
    <scope>NUCLEOTIDE SEQUENCE [LARGE SCALE GENOMIC DNA]</scope>
    <source>
        <strain evidence="8 9">K101</strain>
    </source>
</reference>
<keyword evidence="5 7" id="KW-0472">Membrane</keyword>
<comment type="similarity">
    <text evidence="2">Belongs to the TrbI/VirB10 family.</text>
</comment>
<feature type="compositionally biased region" description="Basic and acidic residues" evidence="6">
    <location>
        <begin position="140"/>
        <end position="151"/>
    </location>
</feature>
<dbReference type="AlphaFoldDB" id="A0A2T4I5M7"/>
<dbReference type="GO" id="GO:0016020">
    <property type="term" value="C:membrane"/>
    <property type="evidence" value="ECO:0007669"/>
    <property type="project" value="UniProtKB-SubCell"/>
</dbReference>
<keyword evidence="9" id="KW-1185">Reference proteome</keyword>
<comment type="subcellular location">
    <subcellularLocation>
        <location evidence="1">Membrane</location>
        <topology evidence="1">Single-pass membrane protein</topology>
    </subcellularLocation>
</comment>
<dbReference type="InterPro" id="IPR005498">
    <property type="entry name" value="T4SS_VirB10/TraB/TrbI"/>
</dbReference>
<proteinExistence type="inferred from homology"/>
<gene>
    <name evidence="8" type="ORF">CV103_05820</name>
</gene>
<dbReference type="InterPro" id="IPR042217">
    <property type="entry name" value="T4SS_VirB10/TrbI"/>
</dbReference>
<feature type="transmembrane region" description="Helical" evidence="7">
    <location>
        <begin position="40"/>
        <end position="59"/>
    </location>
</feature>
<evidence type="ECO:0000313" key="8">
    <source>
        <dbReference type="EMBL" id="PTD25496.1"/>
    </source>
</evidence>
<organism evidence="8 9">
    <name type="scientific">Edaphosphingomonas fennica</name>
    <dbReference type="NCBI Taxonomy" id="114404"/>
    <lineage>
        <taxon>Bacteria</taxon>
        <taxon>Pseudomonadati</taxon>
        <taxon>Pseudomonadota</taxon>
        <taxon>Alphaproteobacteria</taxon>
        <taxon>Sphingomonadales</taxon>
        <taxon>Rhizorhabdaceae</taxon>
        <taxon>Edaphosphingomonas</taxon>
    </lineage>
</organism>
<keyword evidence="3 7" id="KW-0812">Transmembrane</keyword>
<protein>
    <submittedName>
        <fullName evidence="8">Conjugal transfer protein TraI</fullName>
    </submittedName>
</protein>
<comment type="caution">
    <text evidence="8">The sequence shown here is derived from an EMBL/GenBank/DDBJ whole genome shotgun (WGS) entry which is preliminary data.</text>
</comment>
<dbReference type="EMBL" id="PHHF01000024">
    <property type="protein sequence ID" value="PTD25496.1"/>
    <property type="molecule type" value="Genomic_DNA"/>
</dbReference>
<name>A0A2T4I5M7_9SPHN</name>
<accession>A0A2T4I5M7</accession>
<evidence type="ECO:0000256" key="4">
    <source>
        <dbReference type="ARBA" id="ARBA00022989"/>
    </source>
</evidence>
<evidence type="ECO:0000256" key="2">
    <source>
        <dbReference type="ARBA" id="ARBA00010265"/>
    </source>
</evidence>
<evidence type="ECO:0000256" key="1">
    <source>
        <dbReference type="ARBA" id="ARBA00004167"/>
    </source>
</evidence>
<evidence type="ECO:0000256" key="3">
    <source>
        <dbReference type="ARBA" id="ARBA00022692"/>
    </source>
</evidence>
<dbReference type="Gene3D" id="2.40.128.260">
    <property type="entry name" value="Type IV secretion system, VirB10/TraB/TrbI"/>
    <property type="match status" value="1"/>
</dbReference>
<evidence type="ECO:0000256" key="5">
    <source>
        <dbReference type="ARBA" id="ARBA00023136"/>
    </source>
</evidence>
<evidence type="ECO:0000256" key="6">
    <source>
        <dbReference type="SAM" id="MobiDB-lite"/>
    </source>
</evidence>
<keyword evidence="4 7" id="KW-1133">Transmembrane helix</keyword>
<dbReference type="Pfam" id="PF03743">
    <property type="entry name" value="TrbI"/>
    <property type="match status" value="1"/>
</dbReference>